<name>A0A0G1Y245_9BACT</name>
<keyword evidence="2" id="KW-0812">Transmembrane</keyword>
<dbReference type="InterPro" id="IPR003583">
    <property type="entry name" value="Hlx-hairpin-Hlx_DNA-bd_motif"/>
</dbReference>
<dbReference type="NCBIfam" id="TIGR00426">
    <property type="entry name" value="competence protein ComEA helix-hairpin-helix repeat region"/>
    <property type="match status" value="1"/>
</dbReference>
<dbReference type="InterPro" id="IPR000601">
    <property type="entry name" value="PKD_dom"/>
</dbReference>
<evidence type="ECO:0000259" key="4">
    <source>
        <dbReference type="PROSITE" id="PS50093"/>
    </source>
</evidence>
<dbReference type="Pfam" id="PF18911">
    <property type="entry name" value="PKD_4"/>
    <property type="match status" value="1"/>
</dbReference>
<feature type="chain" id="PRO_5002541038" evidence="3">
    <location>
        <begin position="24"/>
        <end position="411"/>
    </location>
</feature>
<organism evidence="5 6">
    <name type="scientific">Candidatus Adlerbacteria bacterium GW2011_GWB1_54_7</name>
    <dbReference type="NCBI Taxonomy" id="1618607"/>
    <lineage>
        <taxon>Bacteria</taxon>
        <taxon>Candidatus Adleribacteriota</taxon>
    </lineage>
</organism>
<dbReference type="EMBL" id="LCRR01000007">
    <property type="protein sequence ID" value="KKW37503.1"/>
    <property type="molecule type" value="Genomic_DNA"/>
</dbReference>
<feature type="region of interest" description="Disordered" evidence="1">
    <location>
        <begin position="95"/>
        <end position="119"/>
    </location>
</feature>
<dbReference type="InterPro" id="IPR035986">
    <property type="entry name" value="PKD_dom_sf"/>
</dbReference>
<dbReference type="GO" id="GO:0006281">
    <property type="term" value="P:DNA repair"/>
    <property type="evidence" value="ECO:0007669"/>
    <property type="project" value="InterPro"/>
</dbReference>
<dbReference type="GO" id="GO:0015628">
    <property type="term" value="P:protein secretion by the type II secretion system"/>
    <property type="evidence" value="ECO:0007669"/>
    <property type="project" value="TreeGrafter"/>
</dbReference>
<dbReference type="Gene3D" id="1.10.150.280">
    <property type="entry name" value="AF1531-like domain"/>
    <property type="match status" value="1"/>
</dbReference>
<dbReference type="AlphaFoldDB" id="A0A0G1Y245"/>
<dbReference type="InterPro" id="IPR013783">
    <property type="entry name" value="Ig-like_fold"/>
</dbReference>
<dbReference type="PANTHER" id="PTHR21180:SF32">
    <property type="entry name" value="ENDONUCLEASE_EXONUCLEASE_PHOSPHATASE FAMILY DOMAIN-CONTAINING PROTEIN 1"/>
    <property type="match status" value="1"/>
</dbReference>
<dbReference type="SMART" id="SM00278">
    <property type="entry name" value="HhH1"/>
    <property type="match status" value="2"/>
</dbReference>
<reference evidence="5 6" key="1">
    <citation type="journal article" date="2015" name="Nature">
        <title>rRNA introns, odd ribosomes, and small enigmatic genomes across a large radiation of phyla.</title>
        <authorList>
            <person name="Brown C.T."/>
            <person name="Hug L.A."/>
            <person name="Thomas B.C."/>
            <person name="Sharon I."/>
            <person name="Castelle C.J."/>
            <person name="Singh A."/>
            <person name="Wilkins M.J."/>
            <person name="Williams K.H."/>
            <person name="Banfield J.F."/>
        </authorList>
    </citation>
    <scope>NUCLEOTIDE SEQUENCE [LARGE SCALE GENOMIC DNA]</scope>
</reference>
<feature type="domain" description="PKD" evidence="4">
    <location>
        <begin position="154"/>
        <end position="198"/>
    </location>
</feature>
<keyword evidence="2" id="KW-0472">Membrane</keyword>
<feature type="signal peptide" evidence="3">
    <location>
        <begin position="1"/>
        <end position="23"/>
    </location>
</feature>
<dbReference type="InterPro" id="IPR051675">
    <property type="entry name" value="Endo/Exo/Phosphatase_dom_1"/>
</dbReference>
<sequence length="411" mass="43171">MKRTSLRWTFFVTLLLFAVPLYADQAVNINTADKAVLMTLTGIGEVKAQAIIDYRNANGPFSKIEDIMNVSGIGTATFNNIKDHITVESISVPNTTEPQVQETQPPLQIQPEQGGGAAPTPRLAVRITGENRSIVGAGSFWGGEAYGIDDEPLGQGIRYLWNFGDGATVEGRRVFHAYAYPGKYAVLLTVAQGYSSASNLIAVEAVLGNIIFAAEGDGSLTVYNKSDQNINIGLWSLVQGAEAFVIPENTFVLAGEGVRFSPLVTKIVGTLDADLLYPNGMQAMSATVGGNSPLRGERVSAPPKSASSGYADLPAGKSAEVLAPPLGKPHPSVISPQPSESVAFSEENTAAAAKNDVSSSLWLSLAGLALVIAVGVAGTWYARPSYAKTTEGGSSGLETALTADEFEITTQ</sequence>
<feature type="transmembrane region" description="Helical" evidence="2">
    <location>
        <begin position="361"/>
        <end position="382"/>
    </location>
</feature>
<proteinExistence type="predicted"/>
<dbReference type="InterPro" id="IPR010994">
    <property type="entry name" value="RuvA_2-like"/>
</dbReference>
<dbReference type="GO" id="GO:0003677">
    <property type="term" value="F:DNA binding"/>
    <property type="evidence" value="ECO:0007669"/>
    <property type="project" value="InterPro"/>
</dbReference>
<evidence type="ECO:0000256" key="3">
    <source>
        <dbReference type="SAM" id="SignalP"/>
    </source>
</evidence>
<dbReference type="SUPFAM" id="SSF47781">
    <property type="entry name" value="RuvA domain 2-like"/>
    <property type="match status" value="1"/>
</dbReference>
<dbReference type="GO" id="GO:0015627">
    <property type="term" value="C:type II protein secretion system complex"/>
    <property type="evidence" value="ECO:0007669"/>
    <property type="project" value="TreeGrafter"/>
</dbReference>
<gene>
    <name evidence="5" type="ORF">UY86_C0007G0012</name>
</gene>
<evidence type="ECO:0000313" key="6">
    <source>
        <dbReference type="Proteomes" id="UP000033852"/>
    </source>
</evidence>
<dbReference type="STRING" id="1618607.UY86_C0007G0012"/>
<feature type="compositionally biased region" description="Polar residues" evidence="1">
    <location>
        <begin position="95"/>
        <end position="111"/>
    </location>
</feature>
<dbReference type="PANTHER" id="PTHR21180">
    <property type="entry name" value="ENDONUCLEASE/EXONUCLEASE/PHOSPHATASE FAMILY DOMAIN-CONTAINING PROTEIN 1"/>
    <property type="match status" value="1"/>
</dbReference>
<dbReference type="SUPFAM" id="SSF49299">
    <property type="entry name" value="PKD domain"/>
    <property type="match status" value="1"/>
</dbReference>
<dbReference type="CDD" id="cd00146">
    <property type="entry name" value="PKD"/>
    <property type="match status" value="1"/>
</dbReference>
<keyword evidence="2" id="KW-1133">Transmembrane helix</keyword>
<dbReference type="Pfam" id="PF12836">
    <property type="entry name" value="HHH_3"/>
    <property type="match status" value="1"/>
</dbReference>
<accession>A0A0G1Y245</accession>
<evidence type="ECO:0000256" key="1">
    <source>
        <dbReference type="SAM" id="MobiDB-lite"/>
    </source>
</evidence>
<evidence type="ECO:0000313" key="5">
    <source>
        <dbReference type="EMBL" id="KKW37503.1"/>
    </source>
</evidence>
<dbReference type="InterPro" id="IPR004509">
    <property type="entry name" value="Competence_ComEA_HhH"/>
</dbReference>
<dbReference type="Proteomes" id="UP000033852">
    <property type="component" value="Unassembled WGS sequence"/>
</dbReference>
<evidence type="ECO:0000256" key="2">
    <source>
        <dbReference type="SAM" id="Phobius"/>
    </source>
</evidence>
<dbReference type="Gene3D" id="2.60.40.10">
    <property type="entry name" value="Immunoglobulins"/>
    <property type="match status" value="1"/>
</dbReference>
<feature type="region of interest" description="Disordered" evidence="1">
    <location>
        <begin position="288"/>
        <end position="310"/>
    </location>
</feature>
<keyword evidence="3" id="KW-0732">Signal</keyword>
<dbReference type="PROSITE" id="PS50093">
    <property type="entry name" value="PKD"/>
    <property type="match status" value="1"/>
</dbReference>
<protein>
    <submittedName>
        <fullName evidence="5">Uptake protein</fullName>
    </submittedName>
</protein>
<comment type="caution">
    <text evidence="5">The sequence shown here is derived from an EMBL/GenBank/DDBJ whole genome shotgun (WGS) entry which is preliminary data.</text>
</comment>